<dbReference type="Pfam" id="PF02446">
    <property type="entry name" value="Glyco_hydro_77"/>
    <property type="match status" value="1"/>
</dbReference>
<comment type="similarity">
    <text evidence="2 10">Belongs to the disproportionating enzyme family.</text>
</comment>
<dbReference type="NCBIfam" id="NF011080">
    <property type="entry name" value="PRK14508.1-3"/>
    <property type="match status" value="1"/>
</dbReference>
<dbReference type="PANTHER" id="PTHR32438:SF5">
    <property type="entry name" value="4-ALPHA-GLUCANOTRANSFERASE DPE1, CHLOROPLASTIC_AMYLOPLASTIC"/>
    <property type="match status" value="1"/>
</dbReference>
<dbReference type="EMBL" id="BLAY01000010">
    <property type="protein sequence ID" value="GET36249.1"/>
    <property type="molecule type" value="Genomic_DNA"/>
</dbReference>
<reference evidence="11" key="1">
    <citation type="submission" date="2019-10" db="EMBL/GenBank/DDBJ databases">
        <title>Draft genome sequece of Microseira wollei NIES-4236.</title>
        <authorList>
            <person name="Yamaguchi H."/>
            <person name="Suzuki S."/>
            <person name="Kawachi M."/>
        </authorList>
    </citation>
    <scope>NUCLEOTIDE SEQUENCE</scope>
    <source>
        <strain evidence="11">NIES-4236</strain>
    </source>
</reference>
<evidence type="ECO:0000256" key="3">
    <source>
        <dbReference type="ARBA" id="ARBA00012560"/>
    </source>
</evidence>
<dbReference type="InterPro" id="IPR017853">
    <property type="entry name" value="GH"/>
</dbReference>
<sequence length="499" mass="58395">MFFPRSSGVLLHPTCFPSRFGIGDLGYEAYRFIDFLAESNQQYWQILPLSPGDENPYVSYGAMAGNPLLISPEKLRDEGLLFDSDFWNLPEFNSEKVEFEKVKQIKMPLLEKAGEHFKVNADPEQQKKFREFGDRARHWLDDYALFMAFRETFGNAWYEWKPEIAKRDRQAIEAWRRRLAPEIFFHKYLQFEFDRQWSNLKNYANEKRIKIIGDIPIYVSHNSADVWANREIFCLDEATNQPTLVAGTPPDYFSSSGQLWGNPVYNWEKLQQQNFRWWVQRFETVLDYVDVIRIDHFRAFQAYWVIKPEETSAINGKWVEAPGEALLQQVQEKLGEQPIIVEDLGTITKEVLELRDRFHFPGMKVLQFAFNGDPDHPYLPLNYPRHCLVYTGTHDNDTTLGWFEKSSEREKSSIRAYLGRTSTDEIHWELIRLALSSVADQAIIPLQDLLGLGSAARMNNPSQTEGNWVWRYRGDGLTAELRDRLKTMTTTYGRAPIHY</sequence>
<keyword evidence="7 10" id="KW-0119">Carbohydrate metabolism</keyword>
<dbReference type="Gene3D" id="3.20.20.80">
    <property type="entry name" value="Glycosidases"/>
    <property type="match status" value="1"/>
</dbReference>
<dbReference type="EC" id="2.4.1.25" evidence="3 10"/>
<comment type="catalytic activity">
    <reaction evidence="1 10">
        <text>Transfers a segment of a (1-&gt;4)-alpha-D-glucan to a new position in an acceptor, which may be glucose or a (1-&gt;4)-alpha-D-glucan.</text>
        <dbReference type="EC" id="2.4.1.25"/>
    </reaction>
</comment>
<evidence type="ECO:0000256" key="4">
    <source>
        <dbReference type="ARBA" id="ARBA00020295"/>
    </source>
</evidence>
<keyword evidence="5 10" id="KW-0328">Glycosyltransferase</keyword>
<dbReference type="GO" id="GO:0005975">
    <property type="term" value="P:carbohydrate metabolic process"/>
    <property type="evidence" value="ECO:0007669"/>
    <property type="project" value="InterPro"/>
</dbReference>
<evidence type="ECO:0000256" key="2">
    <source>
        <dbReference type="ARBA" id="ARBA00005684"/>
    </source>
</evidence>
<organism evidence="11 12">
    <name type="scientific">Microseira wollei NIES-4236</name>
    <dbReference type="NCBI Taxonomy" id="2530354"/>
    <lineage>
        <taxon>Bacteria</taxon>
        <taxon>Bacillati</taxon>
        <taxon>Cyanobacteriota</taxon>
        <taxon>Cyanophyceae</taxon>
        <taxon>Oscillatoriophycideae</taxon>
        <taxon>Aerosakkonematales</taxon>
        <taxon>Aerosakkonemataceae</taxon>
        <taxon>Microseira</taxon>
    </lineage>
</organism>
<dbReference type="AlphaFoldDB" id="A0AAV3WF50"/>
<dbReference type="GO" id="GO:0016787">
    <property type="term" value="F:hydrolase activity"/>
    <property type="evidence" value="ECO:0007669"/>
    <property type="project" value="UniProtKB-KW"/>
</dbReference>
<dbReference type="SUPFAM" id="SSF51445">
    <property type="entry name" value="(Trans)glycosidases"/>
    <property type="match status" value="1"/>
</dbReference>
<comment type="caution">
    <text evidence="11">The sequence shown here is derived from an EMBL/GenBank/DDBJ whole genome shotgun (WGS) entry which is preliminary data.</text>
</comment>
<dbReference type="NCBIfam" id="TIGR00217">
    <property type="entry name" value="malQ"/>
    <property type="match status" value="1"/>
</dbReference>
<dbReference type="NCBIfam" id="NF011079">
    <property type="entry name" value="PRK14508.1-2"/>
    <property type="match status" value="1"/>
</dbReference>
<dbReference type="PANTHER" id="PTHR32438">
    <property type="entry name" value="4-ALPHA-GLUCANOTRANSFERASE DPE1, CHLOROPLASTIC/AMYLOPLASTIC"/>
    <property type="match status" value="1"/>
</dbReference>
<keyword evidence="6 10" id="KW-0808">Transferase</keyword>
<evidence type="ECO:0000256" key="5">
    <source>
        <dbReference type="ARBA" id="ARBA00022676"/>
    </source>
</evidence>
<keyword evidence="12" id="KW-1185">Reference proteome</keyword>
<name>A0AAV3WF50_9CYAN</name>
<gene>
    <name evidence="11" type="ORF">MiSe_09970</name>
</gene>
<evidence type="ECO:0000256" key="7">
    <source>
        <dbReference type="ARBA" id="ARBA00023277"/>
    </source>
</evidence>
<dbReference type="InterPro" id="IPR003385">
    <property type="entry name" value="Glyco_hydro_77"/>
</dbReference>
<dbReference type="GO" id="GO:0004134">
    <property type="term" value="F:4-alpha-glucanotransferase activity"/>
    <property type="evidence" value="ECO:0007669"/>
    <property type="project" value="UniProtKB-EC"/>
</dbReference>
<dbReference type="RefSeq" id="WP_226575556.1">
    <property type="nucleotide sequence ID" value="NZ_BLAY01000010.1"/>
</dbReference>
<evidence type="ECO:0000313" key="12">
    <source>
        <dbReference type="Proteomes" id="UP001050975"/>
    </source>
</evidence>
<dbReference type="Proteomes" id="UP001050975">
    <property type="component" value="Unassembled WGS sequence"/>
</dbReference>
<evidence type="ECO:0000256" key="9">
    <source>
        <dbReference type="ARBA" id="ARBA00031501"/>
    </source>
</evidence>
<evidence type="ECO:0000256" key="8">
    <source>
        <dbReference type="ARBA" id="ARBA00031423"/>
    </source>
</evidence>
<evidence type="ECO:0000256" key="6">
    <source>
        <dbReference type="ARBA" id="ARBA00022679"/>
    </source>
</evidence>
<accession>A0AAV3WF50</accession>
<keyword evidence="11" id="KW-0378">Hydrolase</keyword>
<evidence type="ECO:0000313" key="11">
    <source>
        <dbReference type="EMBL" id="GET36249.1"/>
    </source>
</evidence>
<evidence type="ECO:0000256" key="10">
    <source>
        <dbReference type="RuleBase" id="RU361207"/>
    </source>
</evidence>
<evidence type="ECO:0000256" key="1">
    <source>
        <dbReference type="ARBA" id="ARBA00000439"/>
    </source>
</evidence>
<proteinExistence type="inferred from homology"/>
<protein>
    <recommendedName>
        <fullName evidence="4 10">4-alpha-glucanotransferase</fullName>
        <ecNumber evidence="3 10">2.4.1.25</ecNumber>
    </recommendedName>
    <alternativeName>
        <fullName evidence="8 10">Amylomaltase</fullName>
    </alternativeName>
    <alternativeName>
        <fullName evidence="9 10">Disproportionating enzyme</fullName>
    </alternativeName>
</protein>